<feature type="binding site" evidence="6">
    <location>
        <position position="90"/>
    </location>
    <ligand>
        <name>(6S)-5-formyl-5,6,7,8-tetrahydrofolate</name>
        <dbReference type="ChEBI" id="CHEBI:57457"/>
    </ligand>
</feature>
<dbReference type="NCBIfam" id="TIGR00450">
    <property type="entry name" value="mnmE_trmE_thdF"/>
    <property type="match status" value="1"/>
</dbReference>
<keyword evidence="4 6" id="KW-0630">Potassium</keyword>
<feature type="binding site" evidence="6">
    <location>
        <position position="257"/>
    </location>
    <ligand>
        <name>K(+)</name>
        <dbReference type="ChEBI" id="CHEBI:29103"/>
    </ligand>
</feature>
<dbReference type="Pfam" id="PF01926">
    <property type="entry name" value="MMR_HSR1"/>
    <property type="match status" value="1"/>
</dbReference>
<comment type="similarity">
    <text evidence="1 6 7">Belongs to the TRAFAC class TrmE-Era-EngA-EngB-Septin-like GTPase superfamily. TrmE GTPase family.</text>
</comment>
<accession>A0ABV0EKJ5</accession>
<dbReference type="InterPro" id="IPR005225">
    <property type="entry name" value="Small_GTP-bd"/>
</dbReference>
<feature type="domain" description="TrmE-type G" evidence="8">
    <location>
        <begin position="226"/>
        <end position="385"/>
    </location>
</feature>
<evidence type="ECO:0000313" key="10">
    <source>
        <dbReference type="Proteomes" id="UP000664357"/>
    </source>
</evidence>
<dbReference type="InterPro" id="IPR027417">
    <property type="entry name" value="P-loop_NTPase"/>
</dbReference>
<gene>
    <name evidence="6" type="primary">mnmE</name>
    <name evidence="6" type="synonym">trmE</name>
    <name evidence="9" type="ORF">JZO67_001089</name>
</gene>
<dbReference type="PANTHER" id="PTHR42714:SF2">
    <property type="entry name" value="TRNA MODIFICATION GTPASE GTPBP3, MITOCHONDRIAL"/>
    <property type="match status" value="1"/>
</dbReference>
<feature type="binding site" evidence="6">
    <location>
        <position position="26"/>
    </location>
    <ligand>
        <name>(6S)-5-formyl-5,6,7,8-tetrahydrofolate</name>
        <dbReference type="ChEBI" id="CHEBI:57457"/>
    </ligand>
</feature>
<feature type="binding site" evidence="6">
    <location>
        <position position="255"/>
    </location>
    <ligand>
        <name>K(+)</name>
        <dbReference type="ChEBI" id="CHEBI:29103"/>
    </ligand>
</feature>
<comment type="function">
    <text evidence="6">Exhibits a very high intrinsic GTPase hydrolysis rate. Involved in the addition of a carboxymethylaminomethyl (cmnm) group at the wobble position (U34) of certain tRNAs, forming tRNA-cmnm(5)s(2)U34.</text>
</comment>
<evidence type="ECO:0000256" key="6">
    <source>
        <dbReference type="HAMAP-Rule" id="MF_00379"/>
    </source>
</evidence>
<keyword evidence="6" id="KW-0460">Magnesium</keyword>
<dbReference type="Proteomes" id="UP000664357">
    <property type="component" value="Unassembled WGS sequence"/>
</dbReference>
<evidence type="ECO:0000256" key="3">
    <source>
        <dbReference type="ARBA" id="ARBA00022741"/>
    </source>
</evidence>
<feature type="binding site" evidence="6">
    <location>
        <position position="260"/>
    </location>
    <ligand>
        <name>K(+)</name>
        <dbReference type="ChEBI" id="CHEBI:29103"/>
    </ligand>
</feature>
<comment type="subcellular location">
    <subcellularLocation>
        <location evidence="6">Cytoplasm</location>
    </subcellularLocation>
</comment>
<dbReference type="Gene3D" id="3.30.1360.120">
    <property type="entry name" value="Probable tRNA modification gtpase trme, domain 1"/>
    <property type="match status" value="1"/>
</dbReference>
<dbReference type="InterPro" id="IPR027266">
    <property type="entry name" value="TrmE/GcvT-like"/>
</dbReference>
<dbReference type="Pfam" id="PF12631">
    <property type="entry name" value="MnmE_helical"/>
    <property type="match status" value="1"/>
</dbReference>
<dbReference type="Pfam" id="PF10396">
    <property type="entry name" value="TrmE_N"/>
    <property type="match status" value="1"/>
</dbReference>
<dbReference type="Gene3D" id="1.20.120.430">
    <property type="entry name" value="tRNA modification GTPase MnmE domain 2"/>
    <property type="match status" value="1"/>
</dbReference>
<keyword evidence="6" id="KW-0963">Cytoplasm</keyword>
<dbReference type="SUPFAM" id="SSF52540">
    <property type="entry name" value="P-loop containing nucleoside triphosphate hydrolases"/>
    <property type="match status" value="1"/>
</dbReference>
<dbReference type="HAMAP" id="MF_00379">
    <property type="entry name" value="GTPase_MnmE"/>
    <property type="match status" value="1"/>
</dbReference>
<proteinExistence type="inferred from homology"/>
<dbReference type="InterPro" id="IPR018948">
    <property type="entry name" value="GTP-bd_TrmE_N"/>
</dbReference>
<dbReference type="InterPro" id="IPR025867">
    <property type="entry name" value="MnmE_helical"/>
</dbReference>
<dbReference type="CDD" id="cd14858">
    <property type="entry name" value="TrmE_N"/>
    <property type="match status" value="1"/>
</dbReference>
<comment type="subunit">
    <text evidence="6">Homodimer. Heterotetramer of two MnmE and two MnmG subunits.</text>
</comment>
<evidence type="ECO:0000256" key="1">
    <source>
        <dbReference type="ARBA" id="ARBA00011043"/>
    </source>
</evidence>
<comment type="cofactor">
    <cofactor evidence="6">
        <name>K(+)</name>
        <dbReference type="ChEBI" id="CHEBI:29103"/>
    </cofactor>
    <text evidence="6">Binds 1 potassium ion per subunit.</text>
</comment>
<dbReference type="InterPro" id="IPR004520">
    <property type="entry name" value="GTPase_MnmE"/>
</dbReference>
<evidence type="ECO:0000256" key="5">
    <source>
        <dbReference type="ARBA" id="ARBA00023134"/>
    </source>
</evidence>
<evidence type="ECO:0000313" key="9">
    <source>
        <dbReference type="EMBL" id="MEO1769150.1"/>
    </source>
</evidence>
<feature type="binding site" evidence="6">
    <location>
        <position position="129"/>
    </location>
    <ligand>
        <name>(6S)-5-formyl-5,6,7,8-tetrahydrofolate</name>
        <dbReference type="ChEBI" id="CHEBI:57457"/>
    </ligand>
</feature>
<keyword evidence="6" id="KW-0479">Metal-binding</keyword>
<dbReference type="CDD" id="cd04164">
    <property type="entry name" value="trmE"/>
    <property type="match status" value="1"/>
</dbReference>
<dbReference type="RefSeq" id="WP_207702402.1">
    <property type="nucleotide sequence ID" value="NZ_JAFREL020000001.1"/>
</dbReference>
<dbReference type="InterPro" id="IPR027368">
    <property type="entry name" value="MnmE_dom2"/>
</dbReference>
<feature type="binding site" evidence="6">
    <location>
        <begin position="236"/>
        <end position="241"/>
    </location>
    <ligand>
        <name>GTP</name>
        <dbReference type="ChEBI" id="CHEBI:37565"/>
    </ligand>
</feature>
<dbReference type="SUPFAM" id="SSF116878">
    <property type="entry name" value="TrmE connector domain"/>
    <property type="match status" value="1"/>
</dbReference>
<name>A0ABV0EKJ5_9ENTE</name>
<feature type="binding site" evidence="6">
    <location>
        <position position="261"/>
    </location>
    <ligand>
        <name>Mg(2+)</name>
        <dbReference type="ChEBI" id="CHEBI:18420"/>
    </ligand>
</feature>
<keyword evidence="6" id="KW-0378">Hydrolase</keyword>
<keyword evidence="5 6" id="KW-0342">GTP-binding</keyword>
<dbReference type="NCBIfam" id="TIGR00231">
    <property type="entry name" value="small_GTP"/>
    <property type="match status" value="1"/>
</dbReference>
<dbReference type="InterPro" id="IPR006073">
    <property type="entry name" value="GTP-bd"/>
</dbReference>
<dbReference type="EMBL" id="JAFREL020000001">
    <property type="protein sequence ID" value="MEO1769150.1"/>
    <property type="molecule type" value="Genomic_DNA"/>
</dbReference>
<feature type="binding site" evidence="6">
    <location>
        <position position="240"/>
    </location>
    <ligand>
        <name>Mg(2+)</name>
        <dbReference type="ChEBI" id="CHEBI:18420"/>
    </ligand>
</feature>
<feature type="binding site" evidence="6">
    <location>
        <begin position="255"/>
        <end position="261"/>
    </location>
    <ligand>
        <name>GTP</name>
        <dbReference type="ChEBI" id="CHEBI:37565"/>
    </ligand>
</feature>
<comment type="caution">
    <text evidence="9">The sequence shown here is derived from an EMBL/GenBank/DDBJ whole genome shotgun (WGS) entry which is preliminary data.</text>
</comment>
<comment type="caution">
    <text evidence="6">Lacks conserved residue(s) required for the propagation of feature annotation.</text>
</comment>
<keyword evidence="10" id="KW-1185">Reference proteome</keyword>
<dbReference type="PANTHER" id="PTHR42714">
    <property type="entry name" value="TRNA MODIFICATION GTPASE GTPBP3"/>
    <property type="match status" value="1"/>
</dbReference>
<feature type="binding site" evidence="6">
    <location>
        <begin position="280"/>
        <end position="283"/>
    </location>
    <ligand>
        <name>GTP</name>
        <dbReference type="ChEBI" id="CHEBI:37565"/>
    </ligand>
</feature>
<evidence type="ECO:0000256" key="7">
    <source>
        <dbReference type="RuleBase" id="RU003313"/>
    </source>
</evidence>
<dbReference type="NCBIfam" id="NF003661">
    <property type="entry name" value="PRK05291.1-3"/>
    <property type="match status" value="1"/>
</dbReference>
<dbReference type="InterPro" id="IPR031168">
    <property type="entry name" value="G_TrmE"/>
</dbReference>
<evidence type="ECO:0000256" key="4">
    <source>
        <dbReference type="ARBA" id="ARBA00022958"/>
    </source>
</evidence>
<dbReference type="EC" id="3.6.-.-" evidence="6"/>
<organism evidence="9 10">
    <name type="scientific">Candidatus Enterococcus ferrettii</name>
    <dbReference type="NCBI Taxonomy" id="2815324"/>
    <lineage>
        <taxon>Bacteria</taxon>
        <taxon>Bacillati</taxon>
        <taxon>Bacillota</taxon>
        <taxon>Bacilli</taxon>
        <taxon>Lactobacillales</taxon>
        <taxon>Enterococcaceae</taxon>
        <taxon>Enterococcus</taxon>
    </lineage>
</organism>
<dbReference type="PROSITE" id="PS51709">
    <property type="entry name" value="G_TRME"/>
    <property type="match status" value="1"/>
</dbReference>
<keyword evidence="3 6" id="KW-0547">Nucleotide-binding</keyword>
<sequence length="464" mass="51524">MAEILEFDTIAAISTPPGEGAISIVRLSGDQAVEIADKVFQSGKKTLKKVASHTLHYGHIVDPNNQQLIDEVMVSVMRAPRTFTREDVVEINCHGGIVVVNELLQLMLREGARLAEPGEFTKRAFLNGRVDLSQAEAVMDLIRAKTDRAMNVAINQLDGNLSRLIRQLRQEILETLAQVEVNIDYPEYDDVEELTARLLVEKAAQVGQQLDALLLNAKQGKILREGLSTAIIGRPNVGKSSLLNYLLHEEKAIVTDVAGTTRDVIEEYVNVRGVPLKLVDTAGIRETEDIVERIGVERSRKALSEADLILLVLNQGEYLTSEDYKLLETTQDLKRIILLNKTDLPSKLDRDELQRLTEEDELLEISVLKQDGLDQLEEAIAALFFGGKTGEKDATYVSNTRHIALLENASQALKEVQSGIEAGMPVDLVQIDMTRCWDYLGEIVGDSVQDELITQLFSQFCLGK</sequence>
<reference evidence="9 10" key="1">
    <citation type="submission" date="2024-02" db="EMBL/GenBank/DDBJ databases">
        <title>The Genome Sequence of Enterococcus sp. DIV0159.</title>
        <authorList>
            <person name="Earl A."/>
            <person name="Manson A."/>
            <person name="Gilmore M."/>
            <person name="Sanders J."/>
            <person name="Shea T."/>
            <person name="Howe W."/>
            <person name="Livny J."/>
            <person name="Cuomo C."/>
            <person name="Neafsey D."/>
            <person name="Birren B."/>
        </authorList>
    </citation>
    <scope>NUCLEOTIDE SEQUENCE [LARGE SCALE GENOMIC DNA]</scope>
    <source>
        <strain evidence="9 10">665A</strain>
    </source>
</reference>
<dbReference type="Gene3D" id="3.40.50.300">
    <property type="entry name" value="P-loop containing nucleotide triphosphate hydrolases"/>
    <property type="match status" value="1"/>
</dbReference>
<evidence type="ECO:0000256" key="2">
    <source>
        <dbReference type="ARBA" id="ARBA00022694"/>
    </source>
</evidence>
<keyword evidence="2 6" id="KW-0819">tRNA processing</keyword>
<feature type="binding site" evidence="6">
    <location>
        <position position="236"/>
    </location>
    <ligand>
        <name>K(+)</name>
        <dbReference type="ChEBI" id="CHEBI:29103"/>
    </ligand>
</feature>
<protein>
    <recommendedName>
        <fullName evidence="6">tRNA modification GTPase MnmE</fullName>
        <ecNumber evidence="6">3.6.-.-</ecNumber>
    </recommendedName>
</protein>
<feature type="binding site" evidence="6">
    <location>
        <position position="464"/>
    </location>
    <ligand>
        <name>(6S)-5-formyl-5,6,7,8-tetrahydrofolate</name>
        <dbReference type="ChEBI" id="CHEBI:57457"/>
    </ligand>
</feature>
<evidence type="ECO:0000259" key="8">
    <source>
        <dbReference type="PROSITE" id="PS51709"/>
    </source>
</evidence>